<reference evidence="2 3" key="1">
    <citation type="journal article" date="2016" name="Int. J. Syst. Evol. Microbiol.">
        <title>Pontibacter aydingkolensis sp. nov., isolated from soil of a salt lake.</title>
        <authorList>
            <person name="Osman G."/>
            <person name="Zhang T."/>
            <person name="Lou K."/>
            <person name="Gao Y."/>
            <person name="Chang W."/>
            <person name="Lin Q."/>
            <person name="Yang H.M."/>
            <person name="Huo X.D."/>
            <person name="Wang N."/>
        </authorList>
    </citation>
    <scope>NUCLEOTIDE SEQUENCE [LARGE SCALE GENOMIC DNA]</scope>
    <source>
        <strain evidence="2 3">KACC 19255</strain>
    </source>
</reference>
<dbReference type="RefSeq" id="WP_219876386.1">
    <property type="nucleotide sequence ID" value="NZ_JAHYXK010000003.1"/>
</dbReference>
<dbReference type="Gene3D" id="2.60.120.200">
    <property type="match status" value="1"/>
</dbReference>
<protein>
    <submittedName>
        <fullName evidence="2">LamG domain-containing protein</fullName>
    </submittedName>
</protein>
<dbReference type="SUPFAM" id="SSF49899">
    <property type="entry name" value="Concanavalin A-like lectins/glucanases"/>
    <property type="match status" value="1"/>
</dbReference>
<accession>A0ABS7CRQ6</accession>
<feature type="chain" id="PRO_5045600574" evidence="1">
    <location>
        <begin position="26"/>
        <end position="219"/>
    </location>
</feature>
<dbReference type="EMBL" id="JAHYXK010000003">
    <property type="protein sequence ID" value="MBW7466510.1"/>
    <property type="molecule type" value="Genomic_DNA"/>
</dbReference>
<evidence type="ECO:0000313" key="3">
    <source>
        <dbReference type="Proteomes" id="UP000813018"/>
    </source>
</evidence>
<name>A0ABS7CRQ6_9BACT</name>
<gene>
    <name evidence="2" type="ORF">K0O23_05475</name>
</gene>
<dbReference type="InterPro" id="IPR013320">
    <property type="entry name" value="ConA-like_dom_sf"/>
</dbReference>
<evidence type="ECO:0000256" key="1">
    <source>
        <dbReference type="SAM" id="SignalP"/>
    </source>
</evidence>
<keyword evidence="1" id="KW-0732">Signal</keyword>
<dbReference type="Proteomes" id="UP000813018">
    <property type="component" value="Unassembled WGS sequence"/>
</dbReference>
<keyword evidence="3" id="KW-1185">Reference proteome</keyword>
<organism evidence="2 3">
    <name type="scientific">Pontibacter aydingkolensis</name>
    <dbReference type="NCBI Taxonomy" id="1911536"/>
    <lineage>
        <taxon>Bacteria</taxon>
        <taxon>Pseudomonadati</taxon>
        <taxon>Bacteroidota</taxon>
        <taxon>Cytophagia</taxon>
        <taxon>Cytophagales</taxon>
        <taxon>Hymenobacteraceae</taxon>
        <taxon>Pontibacter</taxon>
    </lineage>
</organism>
<evidence type="ECO:0000313" key="2">
    <source>
        <dbReference type="EMBL" id="MBW7466510.1"/>
    </source>
</evidence>
<proteinExistence type="predicted"/>
<feature type="signal peptide" evidence="1">
    <location>
        <begin position="1"/>
        <end position="25"/>
    </location>
</feature>
<sequence>MTYQKYKSILGLLAFLFFLCGTSHAQQKTEVWQLKSRKKVGKYKAAILGNPKIVKADGGKAIAFNGREDGLLVNANPIAGATAFSIEVKFKPYAAYPENIEQRFLHIQDPGNPNRRILIELRLNDKQQWYADFFMRTDSTALTLIDSAKTHPVNEWATITLTYKDGMMKGFVNGVEEVSGEIEYMPIAPSAKTSLGTRMDKRSWFKGEIRSVSFSREVK</sequence>
<comment type="caution">
    <text evidence="2">The sequence shown here is derived from an EMBL/GenBank/DDBJ whole genome shotgun (WGS) entry which is preliminary data.</text>
</comment>
<dbReference type="Pfam" id="PF13385">
    <property type="entry name" value="Laminin_G_3"/>
    <property type="match status" value="1"/>
</dbReference>